<feature type="region of interest" description="Disordered" evidence="1">
    <location>
        <begin position="1"/>
        <end position="34"/>
    </location>
</feature>
<gene>
    <name evidence="2" type="ORF">HHL11_07130</name>
</gene>
<organism evidence="2 3">
    <name type="scientific">Ramlibacter agri</name>
    <dbReference type="NCBI Taxonomy" id="2728837"/>
    <lineage>
        <taxon>Bacteria</taxon>
        <taxon>Pseudomonadati</taxon>
        <taxon>Pseudomonadota</taxon>
        <taxon>Betaproteobacteria</taxon>
        <taxon>Burkholderiales</taxon>
        <taxon>Comamonadaceae</taxon>
        <taxon>Ramlibacter</taxon>
    </lineage>
</organism>
<reference evidence="2 3" key="1">
    <citation type="submission" date="2020-04" db="EMBL/GenBank/DDBJ databases">
        <title>Ramlibacter sp. G-1-2-2 isolated from soil.</title>
        <authorList>
            <person name="Dahal R.H."/>
        </authorList>
    </citation>
    <scope>NUCLEOTIDE SEQUENCE [LARGE SCALE GENOMIC DNA]</scope>
    <source>
        <strain evidence="2 3">G-1-2-2</strain>
    </source>
</reference>
<dbReference type="EMBL" id="JABBFX010000001">
    <property type="protein sequence ID" value="NML43515.1"/>
    <property type="molecule type" value="Genomic_DNA"/>
</dbReference>
<evidence type="ECO:0000256" key="1">
    <source>
        <dbReference type="SAM" id="MobiDB-lite"/>
    </source>
</evidence>
<keyword evidence="3" id="KW-1185">Reference proteome</keyword>
<name>A0A848GY57_9BURK</name>
<dbReference type="RefSeq" id="WP_169417718.1">
    <property type="nucleotide sequence ID" value="NZ_JABBFX010000001.1"/>
</dbReference>
<evidence type="ECO:0000313" key="3">
    <source>
        <dbReference type="Proteomes" id="UP000541185"/>
    </source>
</evidence>
<protein>
    <submittedName>
        <fullName evidence="2">Rha family transcriptional regulator</fullName>
    </submittedName>
</protein>
<dbReference type="AlphaFoldDB" id="A0A848GY57"/>
<dbReference type="Pfam" id="PF09669">
    <property type="entry name" value="Phage_pRha"/>
    <property type="match status" value="1"/>
</dbReference>
<dbReference type="Proteomes" id="UP000541185">
    <property type="component" value="Unassembled WGS sequence"/>
</dbReference>
<comment type="caution">
    <text evidence="2">The sequence shown here is derived from an EMBL/GenBank/DDBJ whole genome shotgun (WGS) entry which is preliminary data.</text>
</comment>
<sequence length="241" mass="26725">MLSPDKRTARVPAEPSANEKQPKASIVPTPADPGKNLVLTSARDQPRVDSRLLAQELRNQHRPVLALVDKYADRFEHFGKVLFQKAPSVESRTGQRERYALLTEDQAFLLLTMSRNTERVVDLKVRLVAAFQAARRASQMRQTEYLPTYHQLHDTLHALGADAAHERFLHMNVNRLVNKVAGVAPGSRASAAVPMQGMLIVAQLIAADALQGAADYREAYDRVKAALVPLERAHLTGEVRA</sequence>
<evidence type="ECO:0000313" key="2">
    <source>
        <dbReference type="EMBL" id="NML43515.1"/>
    </source>
</evidence>
<accession>A0A848GY57</accession>
<dbReference type="InterPro" id="IPR014054">
    <property type="entry name" value="Phage_regulatory_Rha"/>
</dbReference>
<proteinExistence type="predicted"/>